<evidence type="ECO:0000313" key="2">
    <source>
        <dbReference type="EMBL" id="MCA9308159.1"/>
    </source>
</evidence>
<reference evidence="2" key="1">
    <citation type="submission" date="2020-04" db="EMBL/GenBank/DDBJ databases">
        <authorList>
            <person name="Zhang T."/>
        </authorList>
    </citation>
    <scope>NUCLEOTIDE SEQUENCE</scope>
    <source>
        <strain evidence="2">HKST-UBA79</strain>
    </source>
</reference>
<name>A0A955EAZ3_UNCKA</name>
<gene>
    <name evidence="2" type="ORF">KC980_01475</name>
</gene>
<dbReference type="Proteomes" id="UP000740557">
    <property type="component" value="Unassembled WGS sequence"/>
</dbReference>
<evidence type="ECO:0000256" key="1">
    <source>
        <dbReference type="SAM" id="Phobius"/>
    </source>
</evidence>
<keyword evidence="1" id="KW-1133">Transmembrane helix</keyword>
<evidence type="ECO:0000313" key="3">
    <source>
        <dbReference type="Proteomes" id="UP000740557"/>
    </source>
</evidence>
<protein>
    <recommendedName>
        <fullName evidence="4">Baseplate protein J-like domain-containing protein</fullName>
    </recommendedName>
</protein>
<proteinExistence type="predicted"/>
<sequence>MIHERVKVVLEMHDDVVDALEKIRMTDGPSLYVEVPEGSVLFDNILNLKLLQRESDSIGKDLRFHTEDPVGRKFITQIQKPDPVAEGFVTKELYEGSSSNMPTIEARLPNRSTNKSKLPKLSIPAFKLPNLALLKVSGGVLKWLVLGVLTLLILGIVGYYTVWSVPKAHITIKVESRPLPKSVTIRVENSSTTNSENKILAGSQLNTTVTESSKANTTGTKEVGEKATGSVKLYNRTNAIIEVEKGTILTFKDKSLDYVLKSTVEVPAQKLADPTDPASVSVPGEKEVSVEAKSFGSSYNIDEGETLELDDYKRSELAAVSFDKFEGGSTNTVKVVTQEDLDNLSKVLSPKLSESAEKAIKKQSNSSVELIAGSVSYEVSEQKFSHKVDDEAAEVELTQTVVAKGLGYSPKALETLIDSLASDFVPDGFELSDKDKSITVEVLGNSDDTVLNSTQADLQVTLRSFIVTKVDTDKIASDLAGKSLQEAQKILGGIRDILTYNLEVSPSIPLLSRVPSNIDNITIEVERVDD</sequence>
<accession>A0A955EAZ3</accession>
<feature type="transmembrane region" description="Helical" evidence="1">
    <location>
        <begin position="143"/>
        <end position="163"/>
    </location>
</feature>
<keyword evidence="1" id="KW-0812">Transmembrane</keyword>
<dbReference type="AlphaFoldDB" id="A0A955EAZ3"/>
<evidence type="ECO:0008006" key="4">
    <source>
        <dbReference type="Google" id="ProtNLM"/>
    </source>
</evidence>
<reference evidence="2" key="2">
    <citation type="journal article" date="2021" name="Microbiome">
        <title>Successional dynamics and alternative stable states in a saline activated sludge microbial community over 9 years.</title>
        <authorList>
            <person name="Wang Y."/>
            <person name="Ye J."/>
            <person name="Ju F."/>
            <person name="Liu L."/>
            <person name="Boyd J.A."/>
            <person name="Deng Y."/>
            <person name="Parks D.H."/>
            <person name="Jiang X."/>
            <person name="Yin X."/>
            <person name="Woodcroft B.J."/>
            <person name="Tyson G.W."/>
            <person name="Hugenholtz P."/>
            <person name="Polz M.F."/>
            <person name="Zhang T."/>
        </authorList>
    </citation>
    <scope>NUCLEOTIDE SEQUENCE</scope>
    <source>
        <strain evidence="2">HKST-UBA79</strain>
    </source>
</reference>
<organism evidence="2 3">
    <name type="scientific">candidate division WWE3 bacterium</name>
    <dbReference type="NCBI Taxonomy" id="2053526"/>
    <lineage>
        <taxon>Bacteria</taxon>
        <taxon>Katanobacteria</taxon>
    </lineage>
</organism>
<dbReference type="EMBL" id="JAGQNX010000042">
    <property type="protein sequence ID" value="MCA9308159.1"/>
    <property type="molecule type" value="Genomic_DNA"/>
</dbReference>
<keyword evidence="1" id="KW-0472">Membrane</keyword>
<comment type="caution">
    <text evidence="2">The sequence shown here is derived from an EMBL/GenBank/DDBJ whole genome shotgun (WGS) entry which is preliminary data.</text>
</comment>